<protein>
    <submittedName>
        <fullName evidence="3">EB domain-containing protein</fullName>
    </submittedName>
</protein>
<dbReference type="OrthoDB" id="10029630at2759"/>
<evidence type="ECO:0000313" key="1">
    <source>
        <dbReference type="EMBL" id="VDP00881.1"/>
    </source>
</evidence>
<reference evidence="3" key="1">
    <citation type="submission" date="2016-06" db="UniProtKB">
        <authorList>
            <consortium name="WormBaseParasite"/>
        </authorList>
    </citation>
    <scope>IDENTIFICATION</scope>
</reference>
<sequence length="210" mass="23637">MESQLAALTNKVVRSYFGKEFIIQRCISGILTVHYSSRANGGLQNPLCTFSSSRTFFQFFYRCPPVFYPELLRTDHCILCQTFKLILRNTCSIWKIFSVLVQPFGMSSMHSVDSFFFINSESAGSSVDSLVTQTGQVQDHNKQQTNICQNLRRTLHKLLIDDGALPGHDCSQGQHCLEDSACNGTACVCSSGYVLWYDHCFPGKNLLCIF</sequence>
<reference evidence="1 2" key="2">
    <citation type="submission" date="2018-11" db="EMBL/GenBank/DDBJ databases">
        <authorList>
            <consortium name="Pathogen Informatics"/>
        </authorList>
    </citation>
    <scope>NUCLEOTIDE SEQUENCE [LARGE SCALE GENOMIC DNA]</scope>
</reference>
<evidence type="ECO:0000313" key="3">
    <source>
        <dbReference type="WBParaSite" id="SBAD_0000350401-mRNA-1"/>
    </source>
</evidence>
<keyword evidence="2" id="KW-1185">Reference proteome</keyword>
<dbReference type="AlphaFoldDB" id="A0A183IIA5"/>
<gene>
    <name evidence="1" type="ORF">SBAD_LOCUS3350</name>
</gene>
<proteinExistence type="predicted"/>
<name>A0A183IIA5_9BILA</name>
<dbReference type="EMBL" id="UZAM01007703">
    <property type="protein sequence ID" value="VDP00881.1"/>
    <property type="molecule type" value="Genomic_DNA"/>
</dbReference>
<accession>A0A183IIA5</accession>
<organism evidence="3">
    <name type="scientific">Soboliphyme baturini</name>
    <dbReference type="NCBI Taxonomy" id="241478"/>
    <lineage>
        <taxon>Eukaryota</taxon>
        <taxon>Metazoa</taxon>
        <taxon>Ecdysozoa</taxon>
        <taxon>Nematoda</taxon>
        <taxon>Enoplea</taxon>
        <taxon>Dorylaimia</taxon>
        <taxon>Dioctophymatida</taxon>
        <taxon>Dioctophymatoidea</taxon>
        <taxon>Soboliphymatidae</taxon>
        <taxon>Soboliphyme</taxon>
    </lineage>
</organism>
<dbReference type="Proteomes" id="UP000270296">
    <property type="component" value="Unassembled WGS sequence"/>
</dbReference>
<evidence type="ECO:0000313" key="2">
    <source>
        <dbReference type="Proteomes" id="UP000270296"/>
    </source>
</evidence>
<dbReference type="WBParaSite" id="SBAD_0000350401-mRNA-1">
    <property type="protein sequence ID" value="SBAD_0000350401-mRNA-1"/>
    <property type="gene ID" value="SBAD_0000350401"/>
</dbReference>